<dbReference type="SFLD" id="SFLDG01129">
    <property type="entry name" value="C1.5:_HAD__Beta-PGM__Phosphata"/>
    <property type="match status" value="1"/>
</dbReference>
<dbReference type="PANTHER" id="PTHR43481:SF4">
    <property type="entry name" value="GLYCEROL-1-PHOSPHATE PHOSPHOHYDROLASE 1-RELATED"/>
    <property type="match status" value="1"/>
</dbReference>
<dbReference type="EMBL" id="CP002467">
    <property type="protein sequence ID" value="ADV81535.1"/>
    <property type="molecule type" value="Genomic_DNA"/>
</dbReference>
<reference evidence="1 2" key="1">
    <citation type="journal article" date="2012" name="Stand. Genomic Sci.">
        <title>Complete genome sequence of Terriglobus saanensis type strain SP1PR4(T), an Acidobacteria from tundra soil.</title>
        <authorList>
            <person name="Rawat S.R."/>
            <person name="Mannisto M.K."/>
            <person name="Starovoytov V."/>
            <person name="Goodwin L."/>
            <person name="Nolan M."/>
            <person name="Hauser L."/>
            <person name="Land M."/>
            <person name="Davenport K.W."/>
            <person name="Woyke T."/>
            <person name="Haggblom M.M."/>
        </authorList>
    </citation>
    <scope>NUCLEOTIDE SEQUENCE</scope>
    <source>
        <strain evidence="2">ATCC BAA-1853 / DSM 23119 / SP1PR4</strain>
    </source>
</reference>
<accession>E8V5K1</accession>
<dbReference type="InterPro" id="IPR023198">
    <property type="entry name" value="PGP-like_dom2"/>
</dbReference>
<dbReference type="KEGG" id="tsa:AciPR4_0702"/>
<dbReference type="SFLD" id="SFLDS00003">
    <property type="entry name" value="Haloacid_Dehalogenase"/>
    <property type="match status" value="1"/>
</dbReference>
<dbReference type="HOGENOM" id="CLU_045011_13_4_0"/>
<proteinExistence type="predicted"/>
<dbReference type="STRING" id="401053.AciPR4_0702"/>
<dbReference type="RefSeq" id="WP_013567268.1">
    <property type="nucleotide sequence ID" value="NC_014963.1"/>
</dbReference>
<keyword evidence="1" id="KW-0378">Hydrolase</keyword>
<dbReference type="eggNOG" id="COG0637">
    <property type="taxonomic scope" value="Bacteria"/>
</dbReference>
<dbReference type="AlphaFoldDB" id="E8V5K1"/>
<dbReference type="NCBIfam" id="TIGR01509">
    <property type="entry name" value="HAD-SF-IA-v3"/>
    <property type="match status" value="1"/>
</dbReference>
<gene>
    <name evidence="1" type="ordered locus">AciPR4_0702</name>
</gene>
<dbReference type="Proteomes" id="UP000006844">
    <property type="component" value="Chromosome"/>
</dbReference>
<dbReference type="SUPFAM" id="SSF56784">
    <property type="entry name" value="HAD-like"/>
    <property type="match status" value="1"/>
</dbReference>
<dbReference type="Gene3D" id="1.10.150.240">
    <property type="entry name" value="Putative phosphatase, domain 2"/>
    <property type="match status" value="1"/>
</dbReference>
<dbReference type="InterPro" id="IPR036412">
    <property type="entry name" value="HAD-like_sf"/>
</dbReference>
<sequence length="217" mass="23502">MIEVEVGAFLFDMDGVLVSSIGSVRRSWRKWAKMYGLPDSETFEIPHGQRAREIIQGLIPEKDVDEGLRVIEEIEMADTDDLIILPGVRALLESLPKERWAIVTSATNRLVIARLEVAGLPIPTRLVSADSVERGKPAPDPYLAGAKLLGISPGDCLVVEDAPSGLQSGKAAGAKLLGVLGTHALEDLGDAMWVVESMESVRVEVGERLRVSLDVVR</sequence>
<name>E8V5K1_TERSS</name>
<dbReference type="Pfam" id="PF00702">
    <property type="entry name" value="Hydrolase"/>
    <property type="match status" value="1"/>
</dbReference>
<protein>
    <submittedName>
        <fullName evidence="1">HAD-superfamily hydrolase, subfamily IA, variant 3</fullName>
    </submittedName>
</protein>
<dbReference type="PANTHER" id="PTHR43481">
    <property type="entry name" value="FRUCTOSE-1-PHOSPHATE PHOSPHATASE"/>
    <property type="match status" value="1"/>
</dbReference>
<dbReference type="Gene3D" id="3.40.50.1000">
    <property type="entry name" value="HAD superfamily/HAD-like"/>
    <property type="match status" value="1"/>
</dbReference>
<keyword evidence="2" id="KW-1185">Reference proteome</keyword>
<dbReference type="InterPro" id="IPR006439">
    <property type="entry name" value="HAD-SF_hydro_IA"/>
</dbReference>
<organism evidence="1 2">
    <name type="scientific">Terriglobus saanensis (strain ATCC BAA-1853 / DSM 23119 / SP1PR4)</name>
    <dbReference type="NCBI Taxonomy" id="401053"/>
    <lineage>
        <taxon>Bacteria</taxon>
        <taxon>Pseudomonadati</taxon>
        <taxon>Acidobacteriota</taxon>
        <taxon>Terriglobia</taxon>
        <taxon>Terriglobales</taxon>
        <taxon>Acidobacteriaceae</taxon>
        <taxon>Terriglobus</taxon>
    </lineage>
</organism>
<evidence type="ECO:0000313" key="1">
    <source>
        <dbReference type="EMBL" id="ADV81535.1"/>
    </source>
</evidence>
<dbReference type="GO" id="GO:0050308">
    <property type="term" value="F:sugar-phosphatase activity"/>
    <property type="evidence" value="ECO:0007669"/>
    <property type="project" value="TreeGrafter"/>
</dbReference>
<evidence type="ECO:0000313" key="2">
    <source>
        <dbReference type="Proteomes" id="UP000006844"/>
    </source>
</evidence>
<dbReference type="InterPro" id="IPR023214">
    <property type="entry name" value="HAD_sf"/>
</dbReference>
<dbReference type="InterPro" id="IPR051806">
    <property type="entry name" value="HAD-like_SPP"/>
</dbReference>